<keyword evidence="1 2" id="KW-0238">DNA-binding</keyword>
<dbReference type="PANTHER" id="PTHR30055">
    <property type="entry name" value="HTH-TYPE TRANSCRIPTIONAL REGULATOR RUTR"/>
    <property type="match status" value="1"/>
</dbReference>
<gene>
    <name evidence="4" type="ORF">ACFY05_08980</name>
</gene>
<name>A0ABW6V179_MICFU</name>
<keyword evidence="5" id="KW-1185">Reference proteome</keyword>
<evidence type="ECO:0000256" key="1">
    <source>
        <dbReference type="ARBA" id="ARBA00023125"/>
    </source>
</evidence>
<comment type="caution">
    <text evidence="4">The sequence shown here is derived from an EMBL/GenBank/DDBJ whole genome shotgun (WGS) entry which is preliminary data.</text>
</comment>
<dbReference type="Pfam" id="PF17754">
    <property type="entry name" value="TetR_C_14"/>
    <property type="match status" value="1"/>
</dbReference>
<dbReference type="InterPro" id="IPR001647">
    <property type="entry name" value="HTH_TetR"/>
</dbReference>
<dbReference type="InterPro" id="IPR009057">
    <property type="entry name" value="Homeodomain-like_sf"/>
</dbReference>
<dbReference type="PROSITE" id="PS50977">
    <property type="entry name" value="HTH_TETR_2"/>
    <property type="match status" value="1"/>
</dbReference>
<protein>
    <submittedName>
        <fullName evidence="4">TetR family transcriptional regulator</fullName>
    </submittedName>
</protein>
<dbReference type="EMBL" id="JBIAXI010000005">
    <property type="protein sequence ID" value="MFF4772975.1"/>
    <property type="molecule type" value="Genomic_DNA"/>
</dbReference>
<dbReference type="Gene3D" id="1.10.357.10">
    <property type="entry name" value="Tetracycline Repressor, domain 2"/>
    <property type="match status" value="1"/>
</dbReference>
<evidence type="ECO:0000259" key="3">
    <source>
        <dbReference type="PROSITE" id="PS50977"/>
    </source>
</evidence>
<dbReference type="RefSeq" id="WP_387341437.1">
    <property type="nucleotide sequence ID" value="NZ_JBIAXI010000005.1"/>
</dbReference>
<evidence type="ECO:0000256" key="2">
    <source>
        <dbReference type="PROSITE-ProRule" id="PRU00335"/>
    </source>
</evidence>
<evidence type="ECO:0000313" key="5">
    <source>
        <dbReference type="Proteomes" id="UP001602119"/>
    </source>
</evidence>
<feature type="DNA-binding region" description="H-T-H motif" evidence="2">
    <location>
        <begin position="28"/>
        <end position="47"/>
    </location>
</feature>
<dbReference type="Proteomes" id="UP001602119">
    <property type="component" value="Unassembled WGS sequence"/>
</dbReference>
<organism evidence="4 5">
    <name type="scientific">Microtetraspora fusca</name>
    <dbReference type="NCBI Taxonomy" id="1997"/>
    <lineage>
        <taxon>Bacteria</taxon>
        <taxon>Bacillati</taxon>
        <taxon>Actinomycetota</taxon>
        <taxon>Actinomycetes</taxon>
        <taxon>Streptosporangiales</taxon>
        <taxon>Streptosporangiaceae</taxon>
        <taxon>Microtetraspora</taxon>
    </lineage>
</organism>
<dbReference type="Gene3D" id="1.10.10.60">
    <property type="entry name" value="Homeodomain-like"/>
    <property type="match status" value="1"/>
</dbReference>
<proteinExistence type="predicted"/>
<accession>A0ABW6V179</accession>
<feature type="domain" description="HTH tetR-type" evidence="3">
    <location>
        <begin position="5"/>
        <end position="65"/>
    </location>
</feature>
<dbReference type="InterPro" id="IPR041347">
    <property type="entry name" value="MftR_C"/>
</dbReference>
<dbReference type="Pfam" id="PF00440">
    <property type="entry name" value="TetR_N"/>
    <property type="match status" value="1"/>
</dbReference>
<dbReference type="PRINTS" id="PR00455">
    <property type="entry name" value="HTHTETR"/>
</dbReference>
<dbReference type="InterPro" id="IPR050109">
    <property type="entry name" value="HTH-type_TetR-like_transc_reg"/>
</dbReference>
<dbReference type="SUPFAM" id="SSF46689">
    <property type="entry name" value="Homeodomain-like"/>
    <property type="match status" value="1"/>
</dbReference>
<evidence type="ECO:0000313" key="4">
    <source>
        <dbReference type="EMBL" id="MFF4772975.1"/>
    </source>
</evidence>
<sequence length="229" mass="25481">MPARRDIRRSLTAAALDLFLAQGFDETTVDQIAEAAGVARRTFFRHFKVKEDAIFPDHDAMLREIVAHLETASPLVPPLTVVTEAALMVVGTYAADPETSVKRYEVTRRVPSLREHEIAATSRYQRAFAAFLNERDGAGEPRRLRHEVIAAAAVTTHNHVLRAWLRGGGTGDVRARLSEALSGILEGLEPWLDDRDRPRDSEDDDVLVVVTRRGTPLWKIAQEIEAARG</sequence>
<reference evidence="4 5" key="1">
    <citation type="submission" date="2024-10" db="EMBL/GenBank/DDBJ databases">
        <title>The Natural Products Discovery Center: Release of the First 8490 Sequenced Strains for Exploring Actinobacteria Biosynthetic Diversity.</title>
        <authorList>
            <person name="Kalkreuter E."/>
            <person name="Kautsar S.A."/>
            <person name="Yang D."/>
            <person name="Bader C.D."/>
            <person name="Teijaro C.N."/>
            <person name="Fluegel L."/>
            <person name="Davis C.M."/>
            <person name="Simpson J.R."/>
            <person name="Lauterbach L."/>
            <person name="Steele A.D."/>
            <person name="Gui C."/>
            <person name="Meng S."/>
            <person name="Li G."/>
            <person name="Viehrig K."/>
            <person name="Ye F."/>
            <person name="Su P."/>
            <person name="Kiefer A.F."/>
            <person name="Nichols A."/>
            <person name="Cepeda A.J."/>
            <person name="Yan W."/>
            <person name="Fan B."/>
            <person name="Jiang Y."/>
            <person name="Adhikari A."/>
            <person name="Zheng C.-J."/>
            <person name="Schuster L."/>
            <person name="Cowan T.M."/>
            <person name="Smanski M.J."/>
            <person name="Chevrette M.G."/>
            <person name="De Carvalho L.P.S."/>
            <person name="Shen B."/>
        </authorList>
    </citation>
    <scope>NUCLEOTIDE SEQUENCE [LARGE SCALE GENOMIC DNA]</scope>
    <source>
        <strain evidence="4 5">NPDC001281</strain>
    </source>
</reference>
<dbReference type="PANTHER" id="PTHR30055:SF226">
    <property type="entry name" value="HTH-TYPE TRANSCRIPTIONAL REGULATOR PKSA"/>
    <property type="match status" value="1"/>
</dbReference>